<dbReference type="GO" id="GO:0009073">
    <property type="term" value="P:aromatic amino acid family biosynthetic process"/>
    <property type="evidence" value="ECO:0007669"/>
    <property type="project" value="UniProtKB-KW"/>
</dbReference>
<reference evidence="12 13" key="1">
    <citation type="submission" date="2019-02" db="EMBL/GenBank/DDBJ databases">
        <title>Deep-cultivation of Planctomycetes and their phenomic and genomic characterization uncovers novel biology.</title>
        <authorList>
            <person name="Wiegand S."/>
            <person name="Jogler M."/>
            <person name="Boedeker C."/>
            <person name="Pinto D."/>
            <person name="Vollmers J."/>
            <person name="Rivas-Marin E."/>
            <person name="Kohn T."/>
            <person name="Peeters S.H."/>
            <person name="Heuer A."/>
            <person name="Rast P."/>
            <person name="Oberbeckmann S."/>
            <person name="Bunk B."/>
            <person name="Jeske O."/>
            <person name="Meyerdierks A."/>
            <person name="Storesund J.E."/>
            <person name="Kallscheuer N."/>
            <person name="Luecker S."/>
            <person name="Lage O.M."/>
            <person name="Pohl T."/>
            <person name="Merkel B.J."/>
            <person name="Hornburger P."/>
            <person name="Mueller R.-W."/>
            <person name="Bruemmer F."/>
            <person name="Labrenz M."/>
            <person name="Spormann A.M."/>
            <person name="Op Den Camp H."/>
            <person name="Overmann J."/>
            <person name="Amann R."/>
            <person name="Jetten M.S.M."/>
            <person name="Mascher T."/>
            <person name="Medema M.H."/>
            <person name="Devos D.P."/>
            <person name="Kaster A.-K."/>
            <person name="Ovreas L."/>
            <person name="Rohde M."/>
            <person name="Galperin M.Y."/>
            <person name="Jogler C."/>
        </authorList>
    </citation>
    <scope>NUCLEOTIDE SEQUENCE [LARGE SCALE GENOMIC DNA]</scope>
    <source>
        <strain evidence="12 13">Pan54</strain>
    </source>
</reference>
<keyword evidence="13" id="KW-1185">Reference proteome</keyword>
<keyword evidence="4 8" id="KW-0560">Oxidoreductase</keyword>
<comment type="catalytic activity">
    <reaction evidence="6 8">
        <text>shikimate + NADP(+) = 3-dehydroshikimate + NADPH + H(+)</text>
        <dbReference type="Rhea" id="RHEA:17737"/>
        <dbReference type="ChEBI" id="CHEBI:15378"/>
        <dbReference type="ChEBI" id="CHEBI:16630"/>
        <dbReference type="ChEBI" id="CHEBI:36208"/>
        <dbReference type="ChEBI" id="CHEBI:57783"/>
        <dbReference type="ChEBI" id="CHEBI:58349"/>
        <dbReference type="EC" id="1.1.1.25"/>
    </reaction>
</comment>
<dbReference type="NCBIfam" id="TIGR00507">
    <property type="entry name" value="aroE"/>
    <property type="match status" value="1"/>
</dbReference>
<evidence type="ECO:0000259" key="9">
    <source>
        <dbReference type="Pfam" id="PF03807"/>
    </source>
</evidence>
<sequence length="496" mass="55533">MICVSIGRTRLKMMRAEHEALAKAGAQLVELRLDWLKHVSDISPLLKDRPTPTVITCRRAEDRGKWKGSEQERMMLLRSAIVDGVDFVDLEVDIAKSVPRYGKTKRLVSYHNFEETPDTLSDIYESLIDQDADVVKIVTMANSPADGVRMLELVASAKKPTVGFCMGEFGLFTRILCGKYGSPFTYASFSSERELAPGQISYRDMIQLYRHHEIKETTKVYGVLGDPIAHSYSPRIHNDAFADQGIDAVYVPFRISEQHFEESLKALRRINVEGYSVTIPHKQRAMQAVDHVDEEVKTIGATNTLYRNNRGIWFAANTDLEAAMTTLREACKKAGWPEGGFNNRKVLILGSGGVARAIGLGVVSGGGQLTIAGRTKAKAKELSEQLKCQYCTWENRGSQTPDVLINCTPIGMFPNMNESPFEQNWMKEGMVVFDTIYNPENTLLIKYAKQRNCFVGSGLEMFVQQAAAQYECFTGQKAPMKTMKESLRTAISPIRK</sequence>
<dbReference type="OrthoDB" id="9792692at2"/>
<dbReference type="GO" id="GO:0003855">
    <property type="term" value="F:3-dehydroquinate dehydratase activity"/>
    <property type="evidence" value="ECO:0007669"/>
    <property type="project" value="UniProtKB-UniRule"/>
</dbReference>
<feature type="binding site" evidence="8">
    <location>
        <begin position="350"/>
        <end position="354"/>
    </location>
    <ligand>
        <name>NADP(+)</name>
        <dbReference type="ChEBI" id="CHEBI:58349"/>
    </ligand>
</feature>
<evidence type="ECO:0000313" key="13">
    <source>
        <dbReference type="Proteomes" id="UP000316095"/>
    </source>
</evidence>
<dbReference type="UniPathway" id="UPA00053">
    <property type="reaction ID" value="UER00086"/>
</dbReference>
<dbReference type="SUPFAM" id="SSF53223">
    <property type="entry name" value="Aminoacid dehydrogenase-like, N-terminal domain"/>
    <property type="match status" value="1"/>
</dbReference>
<evidence type="ECO:0000256" key="3">
    <source>
        <dbReference type="ARBA" id="ARBA00022857"/>
    </source>
</evidence>
<name>A0A5C5XD59_9PLAN</name>
<dbReference type="InterPro" id="IPR001381">
    <property type="entry name" value="DHquinase_I"/>
</dbReference>
<evidence type="ECO:0000256" key="1">
    <source>
        <dbReference type="ARBA" id="ARBA00004871"/>
    </source>
</evidence>
<protein>
    <recommendedName>
        <fullName evidence="7 8">Multifunctional fusion protein</fullName>
    </recommendedName>
    <domain>
        <recommendedName>
            <fullName evidence="7">3-dehydroquinate dehydratase</fullName>
            <shortName evidence="7">3-dehydroquinase</shortName>
            <ecNumber evidence="7">4.2.1.10</ecNumber>
        </recommendedName>
        <alternativeName>
            <fullName evidence="7">Type I DHQase</fullName>
        </alternativeName>
        <alternativeName>
            <fullName evidence="7">Type I dehydroquinase</fullName>
            <shortName evidence="7">DHQ1</shortName>
        </alternativeName>
    </domain>
    <domain>
        <recommendedName>
            <fullName evidence="8">Shikimate dehydrogenase (NADP(+))</fullName>
            <shortName evidence="8">SDH</shortName>
            <ecNumber evidence="8">1.1.1.25</ecNumber>
        </recommendedName>
    </domain>
</protein>
<dbReference type="InterPro" id="IPR013708">
    <property type="entry name" value="Shikimate_DH-bd_N"/>
</dbReference>
<dbReference type="GO" id="GO:0008652">
    <property type="term" value="P:amino acid biosynthetic process"/>
    <property type="evidence" value="ECO:0007669"/>
    <property type="project" value="UniProtKB-KW"/>
</dbReference>
<dbReference type="NCBIfam" id="TIGR01093">
    <property type="entry name" value="aroD"/>
    <property type="match status" value="1"/>
</dbReference>
<dbReference type="SUPFAM" id="SSF51735">
    <property type="entry name" value="NAD(P)-binding Rossmann-fold domains"/>
    <property type="match status" value="1"/>
</dbReference>
<dbReference type="PANTHER" id="PTHR21089">
    <property type="entry name" value="SHIKIMATE DEHYDROGENASE"/>
    <property type="match status" value="1"/>
</dbReference>
<feature type="binding site" evidence="8">
    <location>
        <position position="294"/>
    </location>
    <ligand>
        <name>NADP(+)</name>
        <dbReference type="ChEBI" id="CHEBI:58349"/>
    </ligand>
</feature>
<dbReference type="InterPro" id="IPR022893">
    <property type="entry name" value="Shikimate_DH_fam"/>
</dbReference>
<gene>
    <name evidence="12" type="primary">aroE_1</name>
    <name evidence="7" type="synonym">aroD</name>
    <name evidence="8" type="synonym">aroE</name>
    <name evidence="12" type="ORF">Pan54_09570</name>
</gene>
<evidence type="ECO:0000259" key="11">
    <source>
        <dbReference type="Pfam" id="PF18317"/>
    </source>
</evidence>
<comment type="function">
    <text evidence="8">Involved in the biosynthesis of the chorismate, which leads to the biosynthesis of aromatic amino acids. Catalyzes the reversible NADPH linked reduction of 3-dehydroshikimate (DHSA) to yield shikimate (SA).</text>
</comment>
<comment type="caution">
    <text evidence="7">Lacks conserved residue(s) required for the propagation of feature annotation.</text>
</comment>
<dbReference type="AlphaFoldDB" id="A0A5C5XD59"/>
<feature type="binding site" evidence="8">
    <location>
        <position position="465"/>
    </location>
    <ligand>
        <name>shikimate</name>
        <dbReference type="ChEBI" id="CHEBI:36208"/>
    </ligand>
</feature>
<dbReference type="GO" id="GO:0004764">
    <property type="term" value="F:shikimate 3-dehydrogenase (NADP+) activity"/>
    <property type="evidence" value="ECO:0007669"/>
    <property type="project" value="UniProtKB-UniRule"/>
</dbReference>
<dbReference type="Gene3D" id="3.40.50.10860">
    <property type="entry name" value="Leucine Dehydrogenase, chain A, domain 1"/>
    <property type="match status" value="1"/>
</dbReference>
<dbReference type="Gene3D" id="3.20.20.70">
    <property type="entry name" value="Aldolase class I"/>
    <property type="match status" value="1"/>
</dbReference>
<keyword evidence="2 7" id="KW-0028">Amino-acid biosynthesis</keyword>
<dbReference type="HAMAP" id="MF_00222">
    <property type="entry name" value="Shikimate_DH_AroE"/>
    <property type="match status" value="1"/>
</dbReference>
<dbReference type="GO" id="GO:0050661">
    <property type="term" value="F:NADP binding"/>
    <property type="evidence" value="ECO:0007669"/>
    <property type="project" value="InterPro"/>
</dbReference>
<feature type="binding site" evidence="8">
    <location>
        <position position="303"/>
    </location>
    <ligand>
        <name>shikimate</name>
        <dbReference type="ChEBI" id="CHEBI:36208"/>
    </ligand>
</feature>
<feature type="binding site" evidence="7">
    <location>
        <position position="174"/>
    </location>
    <ligand>
        <name>3-dehydroquinate</name>
        <dbReference type="ChEBI" id="CHEBI:32364"/>
    </ligand>
</feature>
<evidence type="ECO:0000259" key="10">
    <source>
        <dbReference type="Pfam" id="PF08501"/>
    </source>
</evidence>
<feature type="active site" description="Proton donor/acceptor" evidence="7">
    <location>
        <position position="111"/>
    </location>
</feature>
<keyword evidence="5 7" id="KW-0057">Aromatic amino acid biosynthesis</keyword>
<feature type="binding site" evidence="7">
    <location>
        <position position="58"/>
    </location>
    <ligand>
        <name>3-dehydroquinate</name>
        <dbReference type="ChEBI" id="CHEBI:32364"/>
    </ligand>
</feature>
<dbReference type="EMBL" id="SJPG01000001">
    <property type="protein sequence ID" value="TWT60243.1"/>
    <property type="molecule type" value="Genomic_DNA"/>
</dbReference>
<dbReference type="EC" id="4.2.1.10" evidence="7"/>
<feature type="binding site" evidence="7">
    <location>
        <begin position="30"/>
        <end position="32"/>
    </location>
    <ligand>
        <name>3-dehydroquinate</name>
        <dbReference type="ChEBI" id="CHEBI:32364"/>
    </ligand>
</feature>
<dbReference type="Proteomes" id="UP000316095">
    <property type="component" value="Unassembled WGS sequence"/>
</dbReference>
<dbReference type="PANTHER" id="PTHR21089:SF1">
    <property type="entry name" value="BIFUNCTIONAL 3-DEHYDROQUINATE DEHYDRATASE_SHIKIMATE DEHYDROGENASE, CHLOROPLASTIC"/>
    <property type="match status" value="1"/>
</dbReference>
<accession>A0A5C5XD59</accession>
<feature type="binding site" evidence="7">
    <location>
        <position position="5"/>
    </location>
    <ligand>
        <name>3-dehydroquinate</name>
        <dbReference type="ChEBI" id="CHEBI:32364"/>
    </ligand>
</feature>
<feature type="active site" description="Schiff-base intermediate with substrate" evidence="7">
    <location>
        <position position="136"/>
    </location>
</feature>
<dbReference type="CDD" id="cd01065">
    <property type="entry name" value="NAD_bind_Shikimate_DH"/>
    <property type="match status" value="1"/>
</dbReference>
<keyword evidence="7" id="KW-0704">Schiff base</keyword>
<dbReference type="Gene3D" id="3.40.50.720">
    <property type="entry name" value="NAD(P)-binding Rossmann-like Domain"/>
    <property type="match status" value="1"/>
</dbReference>
<dbReference type="HAMAP" id="MF_00214">
    <property type="entry name" value="AroD"/>
    <property type="match status" value="1"/>
</dbReference>
<evidence type="ECO:0000256" key="7">
    <source>
        <dbReference type="HAMAP-Rule" id="MF_00214"/>
    </source>
</evidence>
<dbReference type="GO" id="GO:0019632">
    <property type="term" value="P:shikimate metabolic process"/>
    <property type="evidence" value="ECO:0007669"/>
    <property type="project" value="InterPro"/>
</dbReference>
<dbReference type="InterPro" id="IPR041121">
    <property type="entry name" value="SDH_C"/>
</dbReference>
<feature type="active site" description="Proton acceptor" evidence="8">
    <location>
        <position position="282"/>
    </location>
</feature>
<dbReference type="Pfam" id="PF03807">
    <property type="entry name" value="F420_oxidored"/>
    <property type="match status" value="1"/>
</dbReference>
<comment type="pathway">
    <text evidence="1 8">Metabolic intermediate biosynthesis; chorismate biosynthesis; chorismate from D-erythrose 4-phosphate and phosphoenolpyruvate: step 4/7.</text>
</comment>
<dbReference type="InterPro" id="IPR036291">
    <property type="entry name" value="NAD(P)-bd_dom_sf"/>
</dbReference>
<evidence type="ECO:0000313" key="12">
    <source>
        <dbReference type="EMBL" id="TWT60243.1"/>
    </source>
</evidence>
<dbReference type="InterPro" id="IPR046346">
    <property type="entry name" value="Aminoacid_DH-like_N_sf"/>
</dbReference>
<feature type="binding site" evidence="8">
    <location>
        <position position="435"/>
    </location>
    <ligand>
        <name>NADP(+)</name>
        <dbReference type="ChEBI" id="CHEBI:58349"/>
    </ligand>
</feature>
<feature type="binding site" evidence="8">
    <location>
        <begin position="231"/>
        <end position="233"/>
    </location>
    <ligand>
        <name>shikimate</name>
        <dbReference type="ChEBI" id="CHEBI:36208"/>
    </ligand>
</feature>
<dbReference type="Pfam" id="PF18317">
    <property type="entry name" value="SDH_C"/>
    <property type="match status" value="1"/>
</dbReference>
<feature type="domain" description="SDH C-terminal" evidence="11">
    <location>
        <begin position="458"/>
        <end position="488"/>
    </location>
</feature>
<dbReference type="GO" id="GO:0005829">
    <property type="term" value="C:cytosol"/>
    <property type="evidence" value="ECO:0007669"/>
    <property type="project" value="TreeGrafter"/>
</dbReference>
<evidence type="ECO:0000256" key="8">
    <source>
        <dbReference type="HAMAP-Rule" id="MF_00222"/>
    </source>
</evidence>
<feature type="binding site" evidence="8">
    <location>
        <position position="437"/>
    </location>
    <ligand>
        <name>shikimate</name>
        <dbReference type="ChEBI" id="CHEBI:36208"/>
    </ligand>
</feature>
<dbReference type="GO" id="GO:0009423">
    <property type="term" value="P:chorismate biosynthetic process"/>
    <property type="evidence" value="ECO:0007669"/>
    <property type="project" value="UniProtKB-UniRule"/>
</dbReference>
<evidence type="ECO:0000256" key="4">
    <source>
        <dbReference type="ARBA" id="ARBA00023002"/>
    </source>
</evidence>
<feature type="binding site" evidence="8">
    <location>
        <position position="458"/>
    </location>
    <ligand>
        <name>NADP(+)</name>
        <dbReference type="ChEBI" id="CHEBI:58349"/>
    </ligand>
</feature>
<organism evidence="12 13">
    <name type="scientific">Rubinisphaera italica</name>
    <dbReference type="NCBI Taxonomy" id="2527969"/>
    <lineage>
        <taxon>Bacteria</taxon>
        <taxon>Pseudomonadati</taxon>
        <taxon>Planctomycetota</taxon>
        <taxon>Planctomycetia</taxon>
        <taxon>Planctomycetales</taxon>
        <taxon>Planctomycetaceae</taxon>
        <taxon>Rubinisphaera</taxon>
    </lineage>
</organism>
<comment type="function">
    <text evidence="7">Involved in the third step of the chorismate pathway, which leads to the biosynthesis of aromatic amino acids. Catalyzes the cis-dehydration of 3-dehydroquinate (DHQ) and introduces the first double bond of the aromatic ring to yield 3-dehydroshikimate.</text>
</comment>
<comment type="pathway">
    <text evidence="7">Metabolic intermediate biosynthesis; chorismate biosynthesis; chorismate from D-erythrose 4-phosphate and phosphoenolpyruvate: step 3/7.</text>
</comment>
<dbReference type="Pfam" id="PF08501">
    <property type="entry name" value="Shikimate_dh_N"/>
    <property type="match status" value="1"/>
</dbReference>
<dbReference type="InterPro" id="IPR028939">
    <property type="entry name" value="P5C_Rdtase_cat_N"/>
</dbReference>
<keyword evidence="7" id="KW-0456">Lyase</keyword>
<keyword evidence="3 8" id="KW-0521">NADP</keyword>
<comment type="subunit">
    <text evidence="7">Homodimer.</text>
</comment>
<evidence type="ECO:0000256" key="2">
    <source>
        <dbReference type="ARBA" id="ARBA00022605"/>
    </source>
</evidence>
<feature type="binding site" evidence="8">
    <location>
        <position position="319"/>
    </location>
    <ligand>
        <name>shikimate</name>
        <dbReference type="ChEBI" id="CHEBI:36208"/>
    </ligand>
</feature>
<dbReference type="InterPro" id="IPR013785">
    <property type="entry name" value="Aldolase_TIM"/>
</dbReference>
<feature type="domain" description="Pyrroline-5-carboxylate reductase catalytic N-terminal" evidence="9">
    <location>
        <begin position="345"/>
        <end position="422"/>
    </location>
</feature>
<comment type="similarity">
    <text evidence="8">Belongs to the shikimate dehydrogenase family.</text>
</comment>
<comment type="caution">
    <text evidence="12">The sequence shown here is derived from an EMBL/GenBank/DDBJ whole genome shotgun (WGS) entry which is preliminary data.</text>
</comment>
<dbReference type="EC" id="1.1.1.25" evidence="8"/>
<feature type="binding site" evidence="8">
    <location>
        <position position="278"/>
    </location>
    <ligand>
        <name>shikimate</name>
        <dbReference type="ChEBI" id="CHEBI:36208"/>
    </ligand>
</feature>
<evidence type="ECO:0000256" key="6">
    <source>
        <dbReference type="ARBA" id="ARBA00049442"/>
    </source>
</evidence>
<dbReference type="RefSeq" id="WP_146502392.1">
    <property type="nucleotide sequence ID" value="NZ_SJPG01000001.1"/>
</dbReference>
<evidence type="ECO:0000256" key="5">
    <source>
        <dbReference type="ARBA" id="ARBA00023141"/>
    </source>
</evidence>
<feature type="domain" description="Shikimate dehydrogenase substrate binding N-terminal" evidence="10">
    <location>
        <begin position="223"/>
        <end position="305"/>
    </location>
</feature>
<proteinExistence type="inferred from homology"/>
<feature type="binding site" evidence="7">
    <location>
        <position position="199"/>
    </location>
    <ligand>
        <name>3-dehydroquinate</name>
        <dbReference type="ChEBI" id="CHEBI:32364"/>
    </ligand>
</feature>
<dbReference type="Pfam" id="PF01487">
    <property type="entry name" value="DHquinase_I"/>
    <property type="match status" value="1"/>
</dbReference>
<dbReference type="CDD" id="cd00502">
    <property type="entry name" value="DHQase_I"/>
    <property type="match status" value="1"/>
</dbReference>
<comment type="similarity">
    <text evidence="7">Belongs to the type-I 3-dehydroquinase family.</text>
</comment>
<comment type="catalytic activity">
    <reaction evidence="7">
        <text>3-dehydroquinate = 3-dehydroshikimate + H2O</text>
        <dbReference type="Rhea" id="RHEA:21096"/>
        <dbReference type="ChEBI" id="CHEBI:15377"/>
        <dbReference type="ChEBI" id="CHEBI:16630"/>
        <dbReference type="ChEBI" id="CHEBI:32364"/>
        <dbReference type="EC" id="4.2.1.10"/>
    </reaction>
</comment>
<dbReference type="InterPro" id="IPR011342">
    <property type="entry name" value="Shikimate_DH"/>
</dbReference>
<dbReference type="SUPFAM" id="SSF51569">
    <property type="entry name" value="Aldolase"/>
    <property type="match status" value="1"/>
</dbReference>